<dbReference type="Pfam" id="PF00134">
    <property type="entry name" value="Cyclin_N"/>
    <property type="match status" value="1"/>
</dbReference>
<dbReference type="InterPro" id="IPR004367">
    <property type="entry name" value="Cyclin_C-dom"/>
</dbReference>
<feature type="domain" description="Cyclin C-terminal" evidence="2">
    <location>
        <begin position="121"/>
        <end position="211"/>
    </location>
</feature>
<dbReference type="Ensembl" id="ENSOKIT00005068509.1">
    <property type="protein sequence ID" value="ENSOKIP00005064452.1"/>
    <property type="gene ID" value="ENSOKIG00005027635.1"/>
</dbReference>
<dbReference type="Pfam" id="PF02984">
    <property type="entry name" value="Cyclin_C"/>
    <property type="match status" value="1"/>
</dbReference>
<evidence type="ECO:0000313" key="3">
    <source>
        <dbReference type="Ensembl" id="ENSOKIP00005064452.1"/>
    </source>
</evidence>
<protein>
    <recommendedName>
        <fullName evidence="2">Cyclin C-terminal domain-containing protein</fullName>
    </recommendedName>
</protein>
<dbReference type="InterPro" id="IPR039361">
    <property type="entry name" value="Cyclin"/>
</dbReference>
<evidence type="ECO:0000259" key="2">
    <source>
        <dbReference type="SMART" id="SM01332"/>
    </source>
</evidence>
<proteinExistence type="predicted"/>
<dbReference type="SUPFAM" id="SSF47954">
    <property type="entry name" value="Cyclin-like"/>
    <property type="match status" value="2"/>
</dbReference>
<keyword evidence="4" id="KW-1185">Reference proteome</keyword>
<organism evidence="3 4">
    <name type="scientific">Oncorhynchus kisutch</name>
    <name type="common">Coho salmon</name>
    <name type="synonym">Salmo kisutch</name>
    <dbReference type="NCBI Taxonomy" id="8019"/>
    <lineage>
        <taxon>Eukaryota</taxon>
        <taxon>Metazoa</taxon>
        <taxon>Chordata</taxon>
        <taxon>Craniata</taxon>
        <taxon>Vertebrata</taxon>
        <taxon>Euteleostomi</taxon>
        <taxon>Actinopterygii</taxon>
        <taxon>Neopterygii</taxon>
        <taxon>Teleostei</taxon>
        <taxon>Protacanthopterygii</taxon>
        <taxon>Salmoniformes</taxon>
        <taxon>Salmonidae</taxon>
        <taxon>Salmoninae</taxon>
        <taxon>Oncorhynchus</taxon>
    </lineage>
</organism>
<dbReference type="InterPro" id="IPR036915">
    <property type="entry name" value="Cyclin-like_sf"/>
</dbReference>
<accession>A0A8C7HXA7</accession>
<dbReference type="PANTHER" id="PTHR10177">
    <property type="entry name" value="CYCLINS"/>
    <property type="match status" value="1"/>
</dbReference>
<reference evidence="3" key="2">
    <citation type="submission" date="2025-09" db="UniProtKB">
        <authorList>
            <consortium name="Ensembl"/>
        </authorList>
    </citation>
    <scope>IDENTIFICATION</scope>
</reference>
<dbReference type="SMART" id="SM01332">
    <property type="entry name" value="Cyclin_C"/>
    <property type="match status" value="1"/>
</dbReference>
<evidence type="ECO:0000313" key="4">
    <source>
        <dbReference type="Proteomes" id="UP000694557"/>
    </source>
</evidence>
<keyword evidence="1" id="KW-0195">Cyclin</keyword>
<dbReference type="Gene3D" id="1.10.472.10">
    <property type="entry name" value="Cyclin-like"/>
    <property type="match status" value="3"/>
</dbReference>
<evidence type="ECO:0000256" key="1">
    <source>
        <dbReference type="ARBA" id="ARBA00023127"/>
    </source>
</evidence>
<dbReference type="GeneTree" id="ENSGT00940000154586"/>
<reference evidence="3" key="1">
    <citation type="submission" date="2025-08" db="UniProtKB">
        <authorList>
            <consortium name="Ensembl"/>
        </authorList>
    </citation>
    <scope>IDENTIFICATION</scope>
</reference>
<name>A0A8C7HXA7_ONCKI</name>
<dbReference type="Proteomes" id="UP000694557">
    <property type="component" value="Unassembled WGS sequence"/>
</dbReference>
<dbReference type="AlphaFoldDB" id="A0A8C7HXA7"/>
<sequence>WVEGLNVPQAFSHALDYVKDFYAYLRKFLNWTHLNSLVLIDWLVHVQRQLTALLAPSTPVPKKSLQLVVVTARLIAYKYEEIAHPMVEDFAHTTDFTYSCAEIRLMEMTILKALNYELGRPPPVHFLWRTAKLLPVGYGLAKYLLVLTLLDYASTPALQHYMGYTEDSLLPVMQCIAKMLECLNDGNMKQLSIKQKYETVKLLRVSCLPELASTRAYAYINKLANCHC</sequence>
<dbReference type="InterPro" id="IPR006671">
    <property type="entry name" value="Cyclin_N"/>
</dbReference>